<protein>
    <recommendedName>
        <fullName evidence="3">30S ribosomal protein S21</fullName>
    </recommendedName>
</protein>
<sequence>MVQVKREEGETIEHLLRRYTERLKRINFFKTVKTRAFHRRPSNKRADRVSALYRARKREKMEYLKRIGKLEDEPFARSYSR</sequence>
<reference evidence="1 2" key="1">
    <citation type="journal article" date="2016" name="Nat. Commun.">
        <title>Thousands of microbial genomes shed light on interconnected biogeochemical processes in an aquifer system.</title>
        <authorList>
            <person name="Anantharaman K."/>
            <person name="Brown C.T."/>
            <person name="Hug L.A."/>
            <person name="Sharon I."/>
            <person name="Castelle C.J."/>
            <person name="Probst A.J."/>
            <person name="Thomas B.C."/>
            <person name="Singh A."/>
            <person name="Wilkins M.J."/>
            <person name="Karaoz U."/>
            <person name="Brodie E.L."/>
            <person name="Williams K.H."/>
            <person name="Hubbard S.S."/>
            <person name="Banfield J.F."/>
        </authorList>
    </citation>
    <scope>NUCLEOTIDE SEQUENCE [LARGE SCALE GENOMIC DNA]</scope>
</reference>
<dbReference type="Proteomes" id="UP000178315">
    <property type="component" value="Unassembled WGS sequence"/>
</dbReference>
<dbReference type="EMBL" id="MHJU01000022">
    <property type="protein sequence ID" value="OGY72838.1"/>
    <property type="molecule type" value="Genomic_DNA"/>
</dbReference>
<evidence type="ECO:0008006" key="3">
    <source>
        <dbReference type="Google" id="ProtNLM"/>
    </source>
</evidence>
<name>A0A1G2A7H1_9BACT</name>
<accession>A0A1G2A7H1</accession>
<dbReference type="AlphaFoldDB" id="A0A1G2A7H1"/>
<proteinExistence type="predicted"/>
<evidence type="ECO:0000313" key="1">
    <source>
        <dbReference type="EMBL" id="OGY72838.1"/>
    </source>
</evidence>
<comment type="caution">
    <text evidence="1">The sequence shown here is derived from an EMBL/GenBank/DDBJ whole genome shotgun (WGS) entry which is preliminary data.</text>
</comment>
<organism evidence="1 2">
    <name type="scientific">Candidatus Jacksonbacteria bacterium RIFCSPLOWO2_02_FULL_44_20</name>
    <dbReference type="NCBI Taxonomy" id="1798460"/>
    <lineage>
        <taxon>Bacteria</taxon>
        <taxon>Candidatus Jacksoniibacteriota</taxon>
    </lineage>
</organism>
<evidence type="ECO:0000313" key="2">
    <source>
        <dbReference type="Proteomes" id="UP000178315"/>
    </source>
</evidence>
<gene>
    <name evidence="1" type="ORF">A3H61_04590</name>
</gene>